<sequence length="477" mass="54941">MIDVLLVNPGEKGAFFEAMPPLGLAYIAANLEKHGYSVKILDFEVEEKGLSYWLSKWQPNYVGISGTSHTRFESFRLASEIKKFNREIVVIYGGVHATFTAFDTLTHIKDMDYVVRGEGEQILVELIDALNNKKNLDGVRGISYRTDEGIKENPAAPRVEPLDSLPRPAYHLLDMKRYSLDMEFVHKKGISLITSRGCLAKCSFCSASRMFNHQLTVHSAGRILDEIDFLFDNYSFKGVKIFDSTLTMRRNHIEELCDEILRRKRSFPWECEIRVGTVDRAILEKMKEAGCYYVNFGVESGSQRVLNLMRKGFTVEQAEELLNLCFDVGLKTKVFFSFGHIGENMEDVRETFRFIDKYSDKITTVASGAGVRIYPGTYLEEYARKNGLLPEDFSWSMPFTEKRARRILQSESIPLLLQPQLGFPELEDIALEIYRRRFKGWKGLGRGLRKILDRKKWWKLFQLMKIKSERIFTGGSK</sequence>
<evidence type="ECO:0000256" key="2">
    <source>
        <dbReference type="ARBA" id="ARBA00022691"/>
    </source>
</evidence>
<dbReference type="CDD" id="cd02068">
    <property type="entry name" value="radical_SAM_B12_BD"/>
    <property type="match status" value="1"/>
</dbReference>
<dbReference type="GO" id="GO:0003824">
    <property type="term" value="F:catalytic activity"/>
    <property type="evidence" value="ECO:0007669"/>
    <property type="project" value="InterPro"/>
</dbReference>
<dbReference type="InterPro" id="IPR023404">
    <property type="entry name" value="rSAM_horseshoe"/>
</dbReference>
<dbReference type="GO" id="GO:0031419">
    <property type="term" value="F:cobalamin binding"/>
    <property type="evidence" value="ECO:0007669"/>
    <property type="project" value="InterPro"/>
</dbReference>
<gene>
    <name evidence="8" type="ORF">ENI34_10605</name>
</gene>
<evidence type="ECO:0000259" key="6">
    <source>
        <dbReference type="PROSITE" id="PS51332"/>
    </source>
</evidence>
<dbReference type="Proteomes" id="UP000885826">
    <property type="component" value="Unassembled WGS sequence"/>
</dbReference>
<dbReference type="EMBL" id="DRIG01000109">
    <property type="protein sequence ID" value="HEC79568.1"/>
    <property type="molecule type" value="Genomic_DNA"/>
</dbReference>
<evidence type="ECO:0000259" key="7">
    <source>
        <dbReference type="PROSITE" id="PS51918"/>
    </source>
</evidence>
<dbReference type="PANTHER" id="PTHR43409:SF16">
    <property type="entry name" value="SLR0320 PROTEIN"/>
    <property type="match status" value="1"/>
</dbReference>
<comment type="caution">
    <text evidence="8">The sequence shown here is derived from an EMBL/GenBank/DDBJ whole genome shotgun (WGS) entry which is preliminary data.</text>
</comment>
<dbReference type="InterPro" id="IPR006158">
    <property type="entry name" value="Cobalamin-bd"/>
</dbReference>
<dbReference type="SUPFAM" id="SSF52242">
    <property type="entry name" value="Cobalamin (vitamin B12)-binding domain"/>
    <property type="match status" value="1"/>
</dbReference>
<evidence type="ECO:0000256" key="3">
    <source>
        <dbReference type="ARBA" id="ARBA00022723"/>
    </source>
</evidence>
<organism evidence="8 9">
    <name type="scientific">candidate division WOR-3 bacterium</name>
    <dbReference type="NCBI Taxonomy" id="2052148"/>
    <lineage>
        <taxon>Bacteria</taxon>
        <taxon>Bacteria division WOR-3</taxon>
    </lineage>
</organism>
<dbReference type="Pfam" id="PF04055">
    <property type="entry name" value="Radical_SAM"/>
    <property type="match status" value="1"/>
</dbReference>
<evidence type="ECO:0000256" key="5">
    <source>
        <dbReference type="ARBA" id="ARBA00023014"/>
    </source>
</evidence>
<feature type="domain" description="Radical SAM core" evidence="7">
    <location>
        <begin position="184"/>
        <end position="414"/>
    </location>
</feature>
<dbReference type="CDD" id="cd01335">
    <property type="entry name" value="Radical_SAM"/>
    <property type="match status" value="1"/>
</dbReference>
<dbReference type="AlphaFoldDB" id="A0A9C9ENY3"/>
<dbReference type="GO" id="GO:0005829">
    <property type="term" value="C:cytosol"/>
    <property type="evidence" value="ECO:0007669"/>
    <property type="project" value="TreeGrafter"/>
</dbReference>
<dbReference type="SFLD" id="SFLDG01123">
    <property type="entry name" value="methyltransferase_(Class_B)"/>
    <property type="match status" value="1"/>
</dbReference>
<dbReference type="InterPro" id="IPR036724">
    <property type="entry name" value="Cobalamin-bd_sf"/>
</dbReference>
<dbReference type="SUPFAM" id="SSF102114">
    <property type="entry name" value="Radical SAM enzymes"/>
    <property type="match status" value="1"/>
</dbReference>
<comment type="cofactor">
    <cofactor evidence="1">
        <name>[4Fe-4S] cluster</name>
        <dbReference type="ChEBI" id="CHEBI:49883"/>
    </cofactor>
</comment>
<accession>A0A9C9ENY3</accession>
<dbReference type="InterPro" id="IPR006638">
    <property type="entry name" value="Elp3/MiaA/NifB-like_rSAM"/>
</dbReference>
<reference evidence="8" key="1">
    <citation type="journal article" date="2020" name="mSystems">
        <title>Genome- and Community-Level Interaction Insights into Carbon Utilization and Element Cycling Functions of Hydrothermarchaeota in Hydrothermal Sediment.</title>
        <authorList>
            <person name="Zhou Z."/>
            <person name="Liu Y."/>
            <person name="Xu W."/>
            <person name="Pan J."/>
            <person name="Luo Z.H."/>
            <person name="Li M."/>
        </authorList>
    </citation>
    <scope>NUCLEOTIDE SEQUENCE</scope>
    <source>
        <strain evidence="8">HyVt-388</strain>
    </source>
</reference>
<evidence type="ECO:0000313" key="8">
    <source>
        <dbReference type="EMBL" id="HEC79568.1"/>
    </source>
</evidence>
<dbReference type="PROSITE" id="PS51918">
    <property type="entry name" value="RADICAL_SAM"/>
    <property type="match status" value="1"/>
</dbReference>
<feature type="domain" description="B12-binding" evidence="6">
    <location>
        <begin position="1"/>
        <end position="137"/>
    </location>
</feature>
<name>A0A9C9ENY3_UNCW3</name>
<dbReference type="PROSITE" id="PS51332">
    <property type="entry name" value="B12_BINDING"/>
    <property type="match status" value="1"/>
</dbReference>
<protein>
    <submittedName>
        <fullName evidence="8">B12-binding domain-containing radical SAM protein</fullName>
    </submittedName>
</protein>
<evidence type="ECO:0000256" key="4">
    <source>
        <dbReference type="ARBA" id="ARBA00023004"/>
    </source>
</evidence>
<evidence type="ECO:0000313" key="9">
    <source>
        <dbReference type="Proteomes" id="UP000885826"/>
    </source>
</evidence>
<dbReference type="InterPro" id="IPR051198">
    <property type="entry name" value="BchE-like"/>
</dbReference>
<evidence type="ECO:0000256" key="1">
    <source>
        <dbReference type="ARBA" id="ARBA00001966"/>
    </source>
</evidence>
<dbReference type="Pfam" id="PF02310">
    <property type="entry name" value="B12-binding"/>
    <property type="match status" value="1"/>
</dbReference>
<keyword evidence="4" id="KW-0408">Iron</keyword>
<dbReference type="InterPro" id="IPR034466">
    <property type="entry name" value="Methyltransferase_Class_B"/>
</dbReference>
<keyword evidence="3" id="KW-0479">Metal-binding</keyword>
<dbReference type="SFLD" id="SFLDS00029">
    <property type="entry name" value="Radical_SAM"/>
    <property type="match status" value="1"/>
</dbReference>
<dbReference type="SMART" id="SM00729">
    <property type="entry name" value="Elp3"/>
    <property type="match status" value="1"/>
</dbReference>
<dbReference type="Gene3D" id="3.80.30.20">
    <property type="entry name" value="tm_1862 like domain"/>
    <property type="match status" value="1"/>
</dbReference>
<proteinExistence type="predicted"/>
<dbReference type="SFLD" id="SFLDG01082">
    <property type="entry name" value="B12-binding_domain_containing"/>
    <property type="match status" value="1"/>
</dbReference>
<dbReference type="GO" id="GO:0051539">
    <property type="term" value="F:4 iron, 4 sulfur cluster binding"/>
    <property type="evidence" value="ECO:0007669"/>
    <property type="project" value="UniProtKB-KW"/>
</dbReference>
<dbReference type="GO" id="GO:0046872">
    <property type="term" value="F:metal ion binding"/>
    <property type="evidence" value="ECO:0007669"/>
    <property type="project" value="UniProtKB-KW"/>
</dbReference>
<dbReference type="InterPro" id="IPR007197">
    <property type="entry name" value="rSAM"/>
</dbReference>
<dbReference type="InterPro" id="IPR058240">
    <property type="entry name" value="rSAM_sf"/>
</dbReference>
<dbReference type="Gene3D" id="3.40.50.280">
    <property type="entry name" value="Cobalamin-binding domain"/>
    <property type="match status" value="1"/>
</dbReference>
<keyword evidence="2" id="KW-0949">S-adenosyl-L-methionine</keyword>
<dbReference type="PANTHER" id="PTHR43409">
    <property type="entry name" value="ANAEROBIC MAGNESIUM-PROTOPORPHYRIN IX MONOMETHYL ESTER CYCLASE-RELATED"/>
    <property type="match status" value="1"/>
</dbReference>
<keyword evidence="5" id="KW-0411">Iron-sulfur</keyword>